<accession>A0A165JAM7</accession>
<dbReference type="InterPro" id="IPR019716">
    <property type="entry name" value="Ribosomal_mL53"/>
</dbReference>
<keyword evidence="8" id="KW-1185">Reference proteome</keyword>
<sequence>MITRFITDVSTKFNPFAPRSKTCRIFLSLLPPNARQTMKINTVLLPRESRDRSALSLKFKDGKAMELDTEKLGIKGIVEEVDRHSRMLDRQEELNG</sequence>
<dbReference type="InParanoid" id="A0A165JAM7"/>
<reference evidence="7 8" key="1">
    <citation type="journal article" date="2016" name="Fungal Biol.">
        <title>The genome of Xylona heveae provides a window into fungal endophytism.</title>
        <authorList>
            <person name="Gazis R."/>
            <person name="Kuo A."/>
            <person name="Riley R."/>
            <person name="LaButti K."/>
            <person name="Lipzen A."/>
            <person name="Lin J."/>
            <person name="Amirebrahimi M."/>
            <person name="Hesse C.N."/>
            <person name="Spatafora J.W."/>
            <person name="Henrissat B."/>
            <person name="Hainaut M."/>
            <person name="Grigoriev I.V."/>
            <person name="Hibbett D.S."/>
        </authorList>
    </citation>
    <scope>NUCLEOTIDE SEQUENCE [LARGE SCALE GENOMIC DNA]</scope>
    <source>
        <strain evidence="7 8">TC161</strain>
    </source>
</reference>
<keyword evidence="3 7" id="KW-0689">Ribosomal protein</keyword>
<name>A0A165JAM7_XYLHT</name>
<organism evidence="7 8">
    <name type="scientific">Xylona heveae (strain CBS 132557 / TC161)</name>
    <dbReference type="NCBI Taxonomy" id="1328760"/>
    <lineage>
        <taxon>Eukaryota</taxon>
        <taxon>Fungi</taxon>
        <taxon>Dikarya</taxon>
        <taxon>Ascomycota</taxon>
        <taxon>Pezizomycotina</taxon>
        <taxon>Xylonomycetes</taxon>
        <taxon>Xylonales</taxon>
        <taxon>Xylonaceae</taxon>
        <taxon>Xylona</taxon>
    </lineage>
</organism>
<keyword evidence="4" id="KW-0496">Mitochondrion</keyword>
<dbReference type="GO" id="GO:0005762">
    <property type="term" value="C:mitochondrial large ribosomal subunit"/>
    <property type="evidence" value="ECO:0007669"/>
    <property type="project" value="TreeGrafter"/>
</dbReference>
<evidence type="ECO:0000256" key="1">
    <source>
        <dbReference type="ARBA" id="ARBA00004173"/>
    </source>
</evidence>
<dbReference type="RefSeq" id="XP_018191533.1">
    <property type="nucleotide sequence ID" value="XM_018335664.1"/>
</dbReference>
<dbReference type="FunCoup" id="A0A165JAM7">
    <property type="interactions" value="82"/>
</dbReference>
<dbReference type="GO" id="GO:0003735">
    <property type="term" value="F:structural constituent of ribosome"/>
    <property type="evidence" value="ECO:0007669"/>
    <property type="project" value="TreeGrafter"/>
</dbReference>
<dbReference type="FunFam" id="3.40.30.10:FF:000260">
    <property type="entry name" value="Mitochondrial ribosomal protein L44"/>
    <property type="match status" value="1"/>
</dbReference>
<evidence type="ECO:0000313" key="8">
    <source>
        <dbReference type="Proteomes" id="UP000076632"/>
    </source>
</evidence>
<evidence type="ECO:0000256" key="2">
    <source>
        <dbReference type="ARBA" id="ARBA00005557"/>
    </source>
</evidence>
<evidence type="ECO:0000256" key="6">
    <source>
        <dbReference type="ARBA" id="ARBA00035180"/>
    </source>
</evidence>
<comment type="subcellular location">
    <subcellularLocation>
        <location evidence="1">Mitochondrion</location>
    </subcellularLocation>
</comment>
<dbReference type="STRING" id="1328760.A0A165JAM7"/>
<dbReference type="OrthoDB" id="4136894at2759"/>
<dbReference type="GeneID" id="28900801"/>
<proteinExistence type="inferred from homology"/>
<gene>
    <name evidence="7" type="ORF">L228DRAFT_279239</name>
</gene>
<dbReference type="Proteomes" id="UP000076632">
    <property type="component" value="Unassembled WGS sequence"/>
</dbReference>
<dbReference type="AlphaFoldDB" id="A0A165JAM7"/>
<dbReference type="PANTHER" id="PTHR28236:SF1">
    <property type="entry name" value="LARGE RIBOSOMAL SUBUNIT PROTEIN ML53"/>
    <property type="match status" value="1"/>
</dbReference>
<dbReference type="EMBL" id="KV407454">
    <property type="protein sequence ID" value="KZF25978.1"/>
    <property type="molecule type" value="Genomic_DNA"/>
</dbReference>
<protein>
    <recommendedName>
        <fullName evidence="6">Large ribosomal subunit protein mL53</fullName>
    </recommendedName>
</protein>
<dbReference type="OMA" id="MDFNCSK"/>
<dbReference type="InterPro" id="IPR042776">
    <property type="entry name" value="Ribosomal_mL53_fung"/>
</dbReference>
<evidence type="ECO:0000256" key="3">
    <source>
        <dbReference type="ARBA" id="ARBA00022980"/>
    </source>
</evidence>
<evidence type="ECO:0000256" key="5">
    <source>
        <dbReference type="ARBA" id="ARBA00023274"/>
    </source>
</evidence>
<keyword evidence="5" id="KW-0687">Ribonucleoprotein</keyword>
<evidence type="ECO:0000313" key="7">
    <source>
        <dbReference type="EMBL" id="KZF25978.1"/>
    </source>
</evidence>
<dbReference type="PANTHER" id="PTHR28236">
    <property type="entry name" value="54S RIBOSOMAL PROTEIN L44, MITOCHONDRIAL"/>
    <property type="match status" value="1"/>
</dbReference>
<comment type="similarity">
    <text evidence="2">Belongs to the mitochondrion-specific ribosomal protein mL53 family.</text>
</comment>
<dbReference type="Gene3D" id="3.40.30.10">
    <property type="entry name" value="Glutaredoxin"/>
    <property type="match status" value="1"/>
</dbReference>
<dbReference type="Pfam" id="PF10780">
    <property type="entry name" value="MRP_L53"/>
    <property type="match status" value="1"/>
</dbReference>
<evidence type="ECO:0000256" key="4">
    <source>
        <dbReference type="ARBA" id="ARBA00023128"/>
    </source>
</evidence>